<sequence length="208" mass="22252">MSPRRSYDQYCSAARALDVVGDRWTLLIVRELLAGARRYTDLHADLPGVSTDVLASRLKDMERDGLTTRRRLPPPGAAYVYELTARGRALLPVLQALGAWGEAELGERRPTDAVRAHWFALPVLRALAGGGLVEVRLEEGCFHLDAGAGEGPVYGDGPAPREPDALLVLGTDTCTAVARGEVSVTDAVRDGRITVTGDGPVAKALREA</sequence>
<evidence type="ECO:0000256" key="1">
    <source>
        <dbReference type="ARBA" id="ARBA00023015"/>
    </source>
</evidence>
<keyword evidence="6" id="KW-1185">Reference proteome</keyword>
<dbReference type="InterPro" id="IPR036527">
    <property type="entry name" value="SCP2_sterol-bd_dom_sf"/>
</dbReference>
<dbReference type="Proteomes" id="UP001589709">
    <property type="component" value="Unassembled WGS sequence"/>
</dbReference>
<dbReference type="RefSeq" id="WP_381343888.1">
    <property type="nucleotide sequence ID" value="NZ_JBHMCY010000011.1"/>
</dbReference>
<comment type="caution">
    <text evidence="5">The sequence shown here is derived from an EMBL/GenBank/DDBJ whole genome shotgun (WGS) entry which is preliminary data.</text>
</comment>
<reference evidence="5 6" key="1">
    <citation type="submission" date="2024-09" db="EMBL/GenBank/DDBJ databases">
        <authorList>
            <person name="Sun Q."/>
            <person name="Mori K."/>
        </authorList>
    </citation>
    <scope>NUCLEOTIDE SEQUENCE [LARGE SCALE GENOMIC DNA]</scope>
    <source>
        <strain evidence="5 6">JCM 6917</strain>
    </source>
</reference>
<accession>A0ABV5MXF2</accession>
<dbReference type="SUPFAM" id="SSF55718">
    <property type="entry name" value="SCP-like"/>
    <property type="match status" value="1"/>
</dbReference>
<dbReference type="InterPro" id="IPR036390">
    <property type="entry name" value="WH_DNA-bd_sf"/>
</dbReference>
<dbReference type="InterPro" id="IPR002577">
    <property type="entry name" value="HTH_HxlR"/>
</dbReference>
<dbReference type="PROSITE" id="PS51118">
    <property type="entry name" value="HTH_HXLR"/>
    <property type="match status" value="1"/>
</dbReference>
<keyword evidence="3" id="KW-0804">Transcription</keyword>
<dbReference type="InterPro" id="IPR036388">
    <property type="entry name" value="WH-like_DNA-bd_sf"/>
</dbReference>
<dbReference type="PANTHER" id="PTHR33204">
    <property type="entry name" value="TRANSCRIPTIONAL REGULATOR, MARR FAMILY"/>
    <property type="match status" value="1"/>
</dbReference>
<feature type="domain" description="HTH hxlR-type" evidence="4">
    <location>
        <begin position="11"/>
        <end position="109"/>
    </location>
</feature>
<dbReference type="Gene3D" id="1.10.10.10">
    <property type="entry name" value="Winged helix-like DNA-binding domain superfamily/Winged helix DNA-binding domain"/>
    <property type="match status" value="1"/>
</dbReference>
<keyword evidence="1" id="KW-0805">Transcription regulation</keyword>
<protein>
    <submittedName>
        <fullName evidence="5">Winged helix-turn-helix transcriptional regulator</fullName>
    </submittedName>
</protein>
<name>A0ABV5MXF2_9ACTN</name>
<dbReference type="PANTHER" id="PTHR33204:SF18">
    <property type="entry name" value="TRANSCRIPTIONAL REGULATORY PROTEIN"/>
    <property type="match status" value="1"/>
</dbReference>
<dbReference type="Gene3D" id="3.30.1050.10">
    <property type="entry name" value="SCP2 sterol-binding domain"/>
    <property type="match status" value="1"/>
</dbReference>
<evidence type="ECO:0000259" key="4">
    <source>
        <dbReference type="PROSITE" id="PS51118"/>
    </source>
</evidence>
<proteinExistence type="predicted"/>
<evidence type="ECO:0000256" key="3">
    <source>
        <dbReference type="ARBA" id="ARBA00023163"/>
    </source>
</evidence>
<evidence type="ECO:0000256" key="2">
    <source>
        <dbReference type="ARBA" id="ARBA00023125"/>
    </source>
</evidence>
<evidence type="ECO:0000313" key="5">
    <source>
        <dbReference type="EMBL" id="MFB9462674.1"/>
    </source>
</evidence>
<dbReference type="EMBL" id="JBHMCY010000011">
    <property type="protein sequence ID" value="MFB9462674.1"/>
    <property type="molecule type" value="Genomic_DNA"/>
</dbReference>
<keyword evidence="2" id="KW-0238">DNA-binding</keyword>
<evidence type="ECO:0000313" key="6">
    <source>
        <dbReference type="Proteomes" id="UP001589709"/>
    </source>
</evidence>
<dbReference type="Pfam" id="PF01638">
    <property type="entry name" value="HxlR"/>
    <property type="match status" value="1"/>
</dbReference>
<dbReference type="SUPFAM" id="SSF46785">
    <property type="entry name" value="Winged helix' DNA-binding domain"/>
    <property type="match status" value="1"/>
</dbReference>
<organism evidence="5 6">
    <name type="scientific">Streptomyces cinereospinus</name>
    <dbReference type="NCBI Taxonomy" id="285561"/>
    <lineage>
        <taxon>Bacteria</taxon>
        <taxon>Bacillati</taxon>
        <taxon>Actinomycetota</taxon>
        <taxon>Actinomycetes</taxon>
        <taxon>Kitasatosporales</taxon>
        <taxon>Streptomycetaceae</taxon>
        <taxon>Streptomyces</taxon>
    </lineage>
</organism>
<gene>
    <name evidence="5" type="ORF">ACFF45_08105</name>
</gene>